<organism evidence="2 3">
    <name type="scientific">Caenorhabditis angaria</name>
    <dbReference type="NCBI Taxonomy" id="860376"/>
    <lineage>
        <taxon>Eukaryota</taxon>
        <taxon>Metazoa</taxon>
        <taxon>Ecdysozoa</taxon>
        <taxon>Nematoda</taxon>
        <taxon>Chromadorea</taxon>
        <taxon>Rhabditida</taxon>
        <taxon>Rhabditina</taxon>
        <taxon>Rhabditomorpha</taxon>
        <taxon>Rhabditoidea</taxon>
        <taxon>Rhabditidae</taxon>
        <taxon>Peloderinae</taxon>
        <taxon>Caenorhabditis</taxon>
    </lineage>
</organism>
<dbReference type="Proteomes" id="UP001152747">
    <property type="component" value="Unassembled WGS sequence"/>
</dbReference>
<dbReference type="EMBL" id="CANHGI010000004">
    <property type="protein sequence ID" value="CAI5447384.1"/>
    <property type="molecule type" value="Genomic_DNA"/>
</dbReference>
<protein>
    <submittedName>
        <fullName evidence="2">Uncharacterized protein</fullName>
    </submittedName>
</protein>
<evidence type="ECO:0000313" key="3">
    <source>
        <dbReference type="Proteomes" id="UP001152747"/>
    </source>
</evidence>
<evidence type="ECO:0000256" key="1">
    <source>
        <dbReference type="SAM" id="SignalP"/>
    </source>
</evidence>
<feature type="chain" id="PRO_5040246097" evidence="1">
    <location>
        <begin position="20"/>
        <end position="183"/>
    </location>
</feature>
<evidence type="ECO:0000313" key="2">
    <source>
        <dbReference type="EMBL" id="CAI5447384.1"/>
    </source>
</evidence>
<proteinExistence type="predicted"/>
<keyword evidence="1" id="KW-0732">Signal</keyword>
<comment type="caution">
    <text evidence="2">The sequence shown here is derived from an EMBL/GenBank/DDBJ whole genome shotgun (WGS) entry which is preliminary data.</text>
</comment>
<keyword evidence="3" id="KW-1185">Reference proteome</keyword>
<feature type="signal peptide" evidence="1">
    <location>
        <begin position="1"/>
        <end position="19"/>
    </location>
</feature>
<accession>A0A9P1N0V1</accession>
<reference evidence="2" key="1">
    <citation type="submission" date="2022-11" db="EMBL/GenBank/DDBJ databases">
        <authorList>
            <person name="Kikuchi T."/>
        </authorList>
    </citation>
    <scope>NUCLEOTIDE SEQUENCE</scope>
    <source>
        <strain evidence="2">PS1010</strain>
    </source>
</reference>
<gene>
    <name evidence="2" type="ORF">CAMP_LOCUS10021</name>
</gene>
<name>A0A9P1N0V1_9PELO</name>
<dbReference type="AlphaFoldDB" id="A0A9P1N0V1"/>
<sequence>MFSFVFIFLFLAILSCSIATSSIDYISFEEYIRLQNRLFEREKQKQKQNQQITSEPYTLFTFNSTWRCNLNQKWNATIYFYQHDENGSNNYLVDYKFIELTHPSYSIKSYARQEKSDVQNDVRVAVYHNCEKDGNYMKFIEKIEKAEKTGKQQFTMRSDINIDNKGDKIDEKYVAKEWVDVKL</sequence>